<keyword evidence="4" id="KW-1185">Reference proteome</keyword>
<dbReference type="InterPro" id="IPR010328">
    <property type="entry name" value="DUF928"/>
</dbReference>
<evidence type="ECO:0000313" key="3">
    <source>
        <dbReference type="EMBL" id="RUT05181.1"/>
    </source>
</evidence>
<sequence>MDFLTKKCGCKLVVGWLTATVTLPLSISISSVSAVTPSEVGGVSGLTTVNFEPPPRKDAPRGGTAGGGSRTDTLSCSSSIQARTKALTALTPGKHVGLSHDRRPVLYVYLPKTNAKVGEFSLFDDKMNGVYQTEISVENSKGFIAIKLPSAPSLVKNQPYYWSFALACNPEDRTSDMVVGGWIEYTQLNQDLQNKLIKASSVERISLYAKNGYWYDAVATVMELQQKEPHNPQLARTWTELLTSVGLSLNIVATAN</sequence>
<dbReference type="AlphaFoldDB" id="A0A3S1D7Z0"/>
<feature type="chain" id="PRO_5030083044" description="DUF928 domain-containing protein" evidence="2">
    <location>
        <begin position="35"/>
        <end position="256"/>
    </location>
</feature>
<feature type="region of interest" description="Disordered" evidence="1">
    <location>
        <begin position="46"/>
        <end position="75"/>
    </location>
</feature>
<gene>
    <name evidence="3" type="ORF">DSM106972_040020</name>
</gene>
<evidence type="ECO:0000256" key="1">
    <source>
        <dbReference type="SAM" id="MobiDB-lite"/>
    </source>
</evidence>
<reference evidence="3" key="1">
    <citation type="submission" date="2018-12" db="EMBL/GenBank/DDBJ databases">
        <authorList>
            <person name="Will S."/>
            <person name="Neumann-Schaal M."/>
            <person name="Henke P."/>
        </authorList>
    </citation>
    <scope>NUCLEOTIDE SEQUENCE</scope>
    <source>
        <strain evidence="3">PCC 7102</strain>
    </source>
</reference>
<keyword evidence="2" id="KW-0732">Signal</keyword>
<dbReference type="Pfam" id="PF06051">
    <property type="entry name" value="DUF928"/>
    <property type="match status" value="1"/>
</dbReference>
<reference evidence="3" key="2">
    <citation type="journal article" date="2019" name="Genome Biol. Evol.">
        <title>Day and night: Metabolic profiles and evolutionary relationships of six axenic non-marine cyanobacteria.</title>
        <authorList>
            <person name="Will S.E."/>
            <person name="Henke P."/>
            <person name="Boedeker C."/>
            <person name="Huang S."/>
            <person name="Brinkmann H."/>
            <person name="Rohde M."/>
            <person name="Jarek M."/>
            <person name="Friedl T."/>
            <person name="Seufert S."/>
            <person name="Schumacher M."/>
            <person name="Overmann J."/>
            <person name="Neumann-Schaal M."/>
            <person name="Petersen J."/>
        </authorList>
    </citation>
    <scope>NUCLEOTIDE SEQUENCE [LARGE SCALE GENOMIC DNA]</scope>
    <source>
        <strain evidence="3">PCC 7102</strain>
    </source>
</reference>
<dbReference type="EMBL" id="RSCL01000009">
    <property type="protein sequence ID" value="RUT05181.1"/>
    <property type="molecule type" value="Genomic_DNA"/>
</dbReference>
<accession>A0A3S1D7Z0</accession>
<name>A0A3S1D7Z0_9CYAN</name>
<proteinExistence type="predicted"/>
<dbReference type="RefSeq" id="WP_233787437.1">
    <property type="nucleotide sequence ID" value="NZ_RSCL01000009.1"/>
</dbReference>
<evidence type="ECO:0008006" key="5">
    <source>
        <dbReference type="Google" id="ProtNLM"/>
    </source>
</evidence>
<evidence type="ECO:0000256" key="2">
    <source>
        <dbReference type="SAM" id="SignalP"/>
    </source>
</evidence>
<evidence type="ECO:0000313" key="4">
    <source>
        <dbReference type="Proteomes" id="UP000271624"/>
    </source>
</evidence>
<protein>
    <recommendedName>
        <fullName evidence="5">DUF928 domain-containing protein</fullName>
    </recommendedName>
</protein>
<feature type="signal peptide" evidence="2">
    <location>
        <begin position="1"/>
        <end position="34"/>
    </location>
</feature>
<comment type="caution">
    <text evidence="3">The sequence shown here is derived from an EMBL/GenBank/DDBJ whole genome shotgun (WGS) entry which is preliminary data.</text>
</comment>
<organism evidence="3 4">
    <name type="scientific">Dulcicalothrix desertica PCC 7102</name>
    <dbReference type="NCBI Taxonomy" id="232991"/>
    <lineage>
        <taxon>Bacteria</taxon>
        <taxon>Bacillati</taxon>
        <taxon>Cyanobacteriota</taxon>
        <taxon>Cyanophyceae</taxon>
        <taxon>Nostocales</taxon>
        <taxon>Calotrichaceae</taxon>
        <taxon>Dulcicalothrix</taxon>
    </lineage>
</organism>
<dbReference type="Proteomes" id="UP000271624">
    <property type="component" value="Unassembled WGS sequence"/>
</dbReference>